<dbReference type="Gene3D" id="3.90.320.10">
    <property type="match status" value="1"/>
</dbReference>
<evidence type="ECO:0000313" key="1">
    <source>
        <dbReference type="EMBL" id="DAE29080.1"/>
    </source>
</evidence>
<dbReference type="EMBL" id="BK059093">
    <property type="protein sequence ID" value="DAE29080.1"/>
    <property type="molecule type" value="Genomic_DNA"/>
</dbReference>
<dbReference type="InterPro" id="IPR011604">
    <property type="entry name" value="PDDEXK-like_dom_sf"/>
</dbReference>
<protein>
    <submittedName>
        <fullName evidence="1">Exodeoxyribonuclease 8</fullName>
    </submittedName>
</protein>
<organism evidence="1">
    <name type="scientific">virus sp. ctx9V1</name>
    <dbReference type="NCBI Taxonomy" id="2828001"/>
    <lineage>
        <taxon>Viruses</taxon>
    </lineage>
</organism>
<name>A0A8S5RCH3_9VIRU</name>
<accession>A0A8S5RCH3</accession>
<sequence length="348" mass="40851">MILMVTPKYKIPEYDIPYYEDNTRISNSAIGWFLNKGPAYFRNMLDGKEKGLDLPQLRKGIMIHEFLLQPDQFWNDYVLFDGEKPKSAQAQKFCENLINTVEIELSKQLSEAYRKSYSIVGKSEDKILSEALKISVEYKDYIEAIKSKKILISQYDLDQLMKIQHNVGDHKLARQLIRRAGDHGSIHVYHEFQINWDYWAEDELNHGALTPVACKSLLDSCTFNFDTKTCTIMDIKTTAKLWHFEDSMKEFDYCRQLCFYKDAVYWYLANVLGITNEFDKWRFEFYIIAIDTTGSNEIRVFRLGPSQVSSRETAISNFMRVYLWHLGTDNWDHSYDYYTGDGSETLNL</sequence>
<reference evidence="1" key="1">
    <citation type="journal article" date="2021" name="Proc. Natl. Acad. Sci. U.S.A.">
        <title>A Catalog of Tens of Thousands of Viruses from Human Metagenomes Reveals Hidden Associations with Chronic Diseases.</title>
        <authorList>
            <person name="Tisza M.J."/>
            <person name="Buck C.B."/>
        </authorList>
    </citation>
    <scope>NUCLEOTIDE SEQUENCE</scope>
    <source>
        <strain evidence="1">Ctx9V1</strain>
    </source>
</reference>
<proteinExistence type="predicted"/>